<protein>
    <submittedName>
        <fullName evidence="1">GAF domain-containing protein</fullName>
    </submittedName>
</protein>
<gene>
    <name evidence="1" type="ORF">H5993_07390</name>
</gene>
<evidence type="ECO:0000313" key="1">
    <source>
        <dbReference type="EMBL" id="MBM6754579.1"/>
    </source>
</evidence>
<accession>A0ABS2EPZ9</accession>
<keyword evidence="2" id="KW-1185">Reference proteome</keyword>
<dbReference type="Proteomes" id="UP000776629">
    <property type="component" value="Unassembled WGS sequence"/>
</dbReference>
<dbReference type="Gene3D" id="3.30.450.40">
    <property type="match status" value="1"/>
</dbReference>
<name>A0ABS2EPZ9_9LACO</name>
<dbReference type="EMBL" id="JACJJQ010000036">
    <property type="protein sequence ID" value="MBM6754579.1"/>
    <property type="molecule type" value="Genomic_DNA"/>
</dbReference>
<evidence type="ECO:0000313" key="2">
    <source>
        <dbReference type="Proteomes" id="UP000776629"/>
    </source>
</evidence>
<organism evidence="1 2">
    <name type="scientific">Limosilactobacillus alvi</name>
    <dbReference type="NCBI Taxonomy" id="990412"/>
    <lineage>
        <taxon>Bacteria</taxon>
        <taxon>Bacillati</taxon>
        <taxon>Bacillota</taxon>
        <taxon>Bacilli</taxon>
        <taxon>Lactobacillales</taxon>
        <taxon>Lactobacillaceae</taxon>
        <taxon>Limosilactobacillus</taxon>
    </lineage>
</organism>
<dbReference type="RefSeq" id="WP_204776850.1">
    <property type="nucleotide sequence ID" value="NZ_JACJJQ010000036.1"/>
</dbReference>
<comment type="caution">
    <text evidence="1">The sequence shown here is derived from an EMBL/GenBank/DDBJ whole genome shotgun (WGS) entry which is preliminary data.</text>
</comment>
<sequence>MGVEQAPVRNRYQEVVTRLYHSSNYDFVGVALRENQSPHLTRWIHVLGNTNERWRRIVLRRGIGLAGLVVQTGQPFLNNEILQLDYRNQFYCPIARLEQLTNVVAVPITKAPFNQVVGVLLAGYREHKKEMNDQDIQKLSQYLH</sequence>
<proteinExistence type="predicted"/>
<reference evidence="1 2" key="1">
    <citation type="journal article" date="2021" name="Sci. Rep.">
        <title>The distribution of antibiotic resistance genes in chicken gut microbiota commensals.</title>
        <authorList>
            <person name="Juricova H."/>
            <person name="Matiasovicova J."/>
            <person name="Kubasova T."/>
            <person name="Cejkova D."/>
            <person name="Rychlik I."/>
        </authorList>
    </citation>
    <scope>NUCLEOTIDE SEQUENCE [LARGE SCALE GENOMIC DNA]</scope>
    <source>
        <strain evidence="1 2">An810</strain>
    </source>
</reference>
<dbReference type="InterPro" id="IPR029016">
    <property type="entry name" value="GAF-like_dom_sf"/>
</dbReference>
<dbReference type="SUPFAM" id="SSF55781">
    <property type="entry name" value="GAF domain-like"/>
    <property type="match status" value="1"/>
</dbReference>